<dbReference type="PANTHER" id="PTHR34365">
    <property type="entry name" value="ENOLASE (DUF1399)"/>
    <property type="match status" value="1"/>
</dbReference>
<name>A0A1Y2FWG3_9BASI</name>
<reference evidence="2 3" key="1">
    <citation type="submission" date="2016-07" db="EMBL/GenBank/DDBJ databases">
        <title>Pervasive Adenine N6-methylation of Active Genes in Fungi.</title>
        <authorList>
            <consortium name="DOE Joint Genome Institute"/>
            <person name="Mondo S.J."/>
            <person name="Dannebaum R.O."/>
            <person name="Kuo R.C."/>
            <person name="Labutti K."/>
            <person name="Haridas S."/>
            <person name="Kuo A."/>
            <person name="Salamov A."/>
            <person name="Ahrendt S.R."/>
            <person name="Lipzen A."/>
            <person name="Sullivan W."/>
            <person name="Andreopoulos W.B."/>
            <person name="Clum A."/>
            <person name="Lindquist E."/>
            <person name="Daum C."/>
            <person name="Ramamoorthy G.K."/>
            <person name="Gryganskyi A."/>
            <person name="Culley D."/>
            <person name="Magnuson J.K."/>
            <person name="James T.Y."/>
            <person name="O'Malley M.A."/>
            <person name="Stajich J.E."/>
            <person name="Spatafora J.W."/>
            <person name="Visel A."/>
            <person name="Grigoriev I.V."/>
        </authorList>
    </citation>
    <scope>NUCLEOTIDE SEQUENCE [LARGE SCALE GENOMIC DNA]</scope>
    <source>
        <strain evidence="2 3">62-1032</strain>
    </source>
</reference>
<evidence type="ECO:0000313" key="2">
    <source>
        <dbReference type="EMBL" id="ORY88360.1"/>
    </source>
</evidence>
<dbReference type="Proteomes" id="UP000193467">
    <property type="component" value="Unassembled WGS sequence"/>
</dbReference>
<feature type="compositionally biased region" description="Pro residues" evidence="1">
    <location>
        <begin position="1"/>
        <end position="10"/>
    </location>
</feature>
<dbReference type="STRING" id="106004.A0A1Y2FWG3"/>
<gene>
    <name evidence="2" type="ORF">BCR35DRAFT_24917</name>
</gene>
<feature type="region of interest" description="Disordered" evidence="1">
    <location>
        <begin position="1"/>
        <end position="41"/>
    </location>
</feature>
<protein>
    <submittedName>
        <fullName evidence="2">Uncharacterized protein</fullName>
    </submittedName>
</protein>
<keyword evidence="3" id="KW-1185">Reference proteome</keyword>
<dbReference type="InParanoid" id="A0A1Y2FWG3"/>
<dbReference type="Pfam" id="PF07173">
    <property type="entry name" value="GRDP-like"/>
    <property type="match status" value="1"/>
</dbReference>
<comment type="caution">
    <text evidence="2">The sequence shown here is derived from an EMBL/GenBank/DDBJ whole genome shotgun (WGS) entry which is preliminary data.</text>
</comment>
<evidence type="ECO:0000256" key="1">
    <source>
        <dbReference type="SAM" id="MobiDB-lite"/>
    </source>
</evidence>
<feature type="region of interest" description="Disordered" evidence="1">
    <location>
        <begin position="554"/>
        <end position="576"/>
    </location>
</feature>
<feature type="compositionally biased region" description="Low complexity" evidence="1">
    <location>
        <begin position="566"/>
        <end position="576"/>
    </location>
</feature>
<dbReference type="PANTHER" id="PTHR34365:SF7">
    <property type="entry name" value="GLYCINE-RICH DOMAIN-CONTAINING PROTEIN 1"/>
    <property type="match status" value="1"/>
</dbReference>
<sequence length="576" mass="63828">MSNKDAPPPYTQASSASPLTHPRPNRSSFSQPTCPPSSSPLRHPSLNLQSYVPSLKRYLLLLSHFRDLQAKVETWEGGKGRLGALSPAERWKLFLHLAVERLQLWISVFGGRDQLPWNTMPPDVVLVLSVWMTSSPGLFAEDLWRMHETLLEEGKGEGDWLTRRRPKFRDVWKLLDSFGEEGVLQVEGQQEWEKETRTSFDPLVAMEEVDALEQNCPRCEGRVTLELLNSRNTGFAQDLALPCPSCDLTLTHEVLGFGRLLRNLTSPSRTMPGRFGPAPLTASEAQYYLAGTLFVPQGTSEQQECGRVSAWHLKEHFGLDGSSVREVGDRWGWSLTGARKGLAKAVASAGAKKETLDRILSAYTTGAPFSVDLVAAAQRQSQLIEKLDKLGWLSGGNFEKDETLLYLAAARYVGFLRLLSYRKERSELISPSLDIEVVWLSRMLNLRSHHVETFAAVGYALDRTDDVDPVRLSETSTATTSAWEARFGFPLTDSSLHPPPKGLFGRLKSSKKPPSALQPVDERLRAALAEATSIERWTEIAVLGSSLAGATGAYKVGSTRWHHPSRPSSPGGEESD</sequence>
<dbReference type="AlphaFoldDB" id="A0A1Y2FWG3"/>
<evidence type="ECO:0000313" key="3">
    <source>
        <dbReference type="Proteomes" id="UP000193467"/>
    </source>
</evidence>
<organism evidence="2 3">
    <name type="scientific">Leucosporidium creatinivorum</name>
    <dbReference type="NCBI Taxonomy" id="106004"/>
    <lineage>
        <taxon>Eukaryota</taxon>
        <taxon>Fungi</taxon>
        <taxon>Dikarya</taxon>
        <taxon>Basidiomycota</taxon>
        <taxon>Pucciniomycotina</taxon>
        <taxon>Microbotryomycetes</taxon>
        <taxon>Leucosporidiales</taxon>
        <taxon>Leucosporidium</taxon>
    </lineage>
</organism>
<dbReference type="EMBL" id="MCGR01000011">
    <property type="protein sequence ID" value="ORY88360.1"/>
    <property type="molecule type" value="Genomic_DNA"/>
</dbReference>
<dbReference type="InterPro" id="IPR009836">
    <property type="entry name" value="GRDP-like"/>
</dbReference>
<accession>A0A1Y2FWG3</accession>
<proteinExistence type="predicted"/>